<evidence type="ECO:0000313" key="3">
    <source>
        <dbReference type="Proteomes" id="UP000002762"/>
    </source>
</evidence>
<keyword evidence="1" id="KW-0472">Membrane</keyword>
<keyword evidence="1" id="KW-0812">Transmembrane</keyword>
<dbReference type="AlphaFoldDB" id="J4W0K5"/>
<dbReference type="InParanoid" id="J4W0K5"/>
<keyword evidence="3" id="KW-1185">Reference proteome</keyword>
<reference evidence="2 3" key="1">
    <citation type="journal article" date="2012" name="Sci. Rep.">
        <title>Genomic perspectives on the evolution of fungal entomopathogenicity in Beauveria bassiana.</title>
        <authorList>
            <person name="Xiao G."/>
            <person name="Ying S.H."/>
            <person name="Zheng P."/>
            <person name="Wang Z.L."/>
            <person name="Zhang S."/>
            <person name="Xie X.Q."/>
            <person name="Shang Y."/>
            <person name="St Leger R.J."/>
            <person name="Zhao G.P."/>
            <person name="Wang C."/>
            <person name="Feng M.G."/>
        </authorList>
    </citation>
    <scope>NUCLEOTIDE SEQUENCE [LARGE SCALE GENOMIC DNA]</scope>
    <source>
        <strain evidence="2 3">ARSEF 2860</strain>
    </source>
</reference>
<accession>J4W0K5</accession>
<evidence type="ECO:0000256" key="1">
    <source>
        <dbReference type="SAM" id="Phobius"/>
    </source>
</evidence>
<keyword evidence="1" id="KW-1133">Transmembrane helix</keyword>
<proteinExistence type="predicted"/>
<dbReference type="RefSeq" id="XP_008600384.1">
    <property type="nucleotide sequence ID" value="XM_008602162.1"/>
</dbReference>
<organism evidence="2 3">
    <name type="scientific">Beauveria bassiana (strain ARSEF 2860)</name>
    <name type="common">White muscardine disease fungus</name>
    <name type="synonym">Tritirachium shiotae</name>
    <dbReference type="NCBI Taxonomy" id="655819"/>
    <lineage>
        <taxon>Eukaryota</taxon>
        <taxon>Fungi</taxon>
        <taxon>Dikarya</taxon>
        <taxon>Ascomycota</taxon>
        <taxon>Pezizomycotina</taxon>
        <taxon>Sordariomycetes</taxon>
        <taxon>Hypocreomycetidae</taxon>
        <taxon>Hypocreales</taxon>
        <taxon>Cordycipitaceae</taxon>
        <taxon>Beauveria</taxon>
    </lineage>
</organism>
<feature type="transmembrane region" description="Helical" evidence="1">
    <location>
        <begin position="105"/>
        <end position="123"/>
    </location>
</feature>
<gene>
    <name evidence="2" type="ORF">BBA_07065</name>
</gene>
<name>J4W0K5_BEAB2</name>
<evidence type="ECO:0000313" key="2">
    <source>
        <dbReference type="EMBL" id="EJP64060.1"/>
    </source>
</evidence>
<protein>
    <submittedName>
        <fullName evidence="2">Uncharacterized protein</fullName>
    </submittedName>
</protein>
<dbReference type="EMBL" id="JH725171">
    <property type="protein sequence ID" value="EJP64060.1"/>
    <property type="molecule type" value="Genomic_DNA"/>
</dbReference>
<dbReference type="HOGENOM" id="CLU_1854888_0_0_1"/>
<dbReference type="GeneID" id="19890077"/>
<sequence length="138" mass="15359">MHDRSFNPENRPRVTTADLNAVVAAYVPSPPWPHSKSKIRLLFTSSRQLYPSSAVSHVLEVYDRTRPRPPDRACRRYSTLGAQLGGGSTEADTLGKGLELAINQVMIPHNLIFIAFAILTSFLRNTSKRLLKRATLCA</sequence>
<dbReference type="Proteomes" id="UP000002762">
    <property type="component" value="Unassembled WGS sequence"/>
</dbReference>